<accession>A0ABZ1D7U7</accession>
<name>A0ABZ1D7U7_9TREE</name>
<dbReference type="Proteomes" id="UP001329825">
    <property type="component" value="Chromosome 10"/>
</dbReference>
<feature type="transmembrane region" description="Helical" evidence="2">
    <location>
        <begin position="342"/>
        <end position="363"/>
    </location>
</feature>
<evidence type="ECO:0008006" key="5">
    <source>
        <dbReference type="Google" id="ProtNLM"/>
    </source>
</evidence>
<dbReference type="EMBL" id="CP141890">
    <property type="protein sequence ID" value="WRT70132.1"/>
    <property type="molecule type" value="Genomic_DNA"/>
</dbReference>
<dbReference type="GeneID" id="87959256"/>
<feature type="transmembrane region" description="Helical" evidence="2">
    <location>
        <begin position="206"/>
        <end position="225"/>
    </location>
</feature>
<evidence type="ECO:0000313" key="4">
    <source>
        <dbReference type="Proteomes" id="UP001329825"/>
    </source>
</evidence>
<evidence type="ECO:0000256" key="2">
    <source>
        <dbReference type="SAM" id="Phobius"/>
    </source>
</evidence>
<feature type="region of interest" description="Disordered" evidence="1">
    <location>
        <begin position="40"/>
        <end position="89"/>
    </location>
</feature>
<evidence type="ECO:0000313" key="3">
    <source>
        <dbReference type="EMBL" id="WRT70132.1"/>
    </source>
</evidence>
<gene>
    <name evidence="3" type="ORF">IL334_007126</name>
</gene>
<evidence type="ECO:0000256" key="1">
    <source>
        <dbReference type="SAM" id="MobiDB-lite"/>
    </source>
</evidence>
<feature type="region of interest" description="Disordered" evidence="1">
    <location>
        <begin position="377"/>
        <end position="409"/>
    </location>
</feature>
<keyword evidence="2" id="KW-1133">Transmembrane helix</keyword>
<feature type="region of interest" description="Disordered" evidence="1">
    <location>
        <begin position="140"/>
        <end position="168"/>
    </location>
</feature>
<feature type="transmembrane region" description="Helical" evidence="2">
    <location>
        <begin position="278"/>
        <end position="302"/>
    </location>
</feature>
<reference evidence="3 4" key="1">
    <citation type="submission" date="2024-01" db="EMBL/GenBank/DDBJ databases">
        <title>Comparative genomics of Cryptococcus and Kwoniella reveals pathogenesis evolution and contrasting modes of karyotype evolution via chromosome fusion or intercentromeric recombination.</title>
        <authorList>
            <person name="Coelho M.A."/>
            <person name="David-Palma M."/>
            <person name="Shea T."/>
            <person name="Bowers K."/>
            <person name="McGinley-Smith S."/>
            <person name="Mohammad A.W."/>
            <person name="Gnirke A."/>
            <person name="Yurkov A.M."/>
            <person name="Nowrousian M."/>
            <person name="Sun S."/>
            <person name="Cuomo C.A."/>
            <person name="Heitman J."/>
        </authorList>
    </citation>
    <scope>NUCLEOTIDE SEQUENCE [LARGE SCALE GENOMIC DNA]</scope>
    <source>
        <strain evidence="3">CBS 11374</strain>
    </source>
</reference>
<feature type="transmembrane region" description="Helical" evidence="2">
    <location>
        <begin position="237"/>
        <end position="266"/>
    </location>
</feature>
<protein>
    <recommendedName>
        <fullName evidence="5">Endoplasmic reticulum protein</fullName>
    </recommendedName>
</protein>
<organism evidence="3 4">
    <name type="scientific">Kwoniella shivajii</name>
    <dbReference type="NCBI Taxonomy" id="564305"/>
    <lineage>
        <taxon>Eukaryota</taxon>
        <taxon>Fungi</taxon>
        <taxon>Dikarya</taxon>
        <taxon>Basidiomycota</taxon>
        <taxon>Agaricomycotina</taxon>
        <taxon>Tremellomycetes</taxon>
        <taxon>Tremellales</taxon>
        <taxon>Cryptococcaceae</taxon>
        <taxon>Kwoniella</taxon>
    </lineage>
</organism>
<dbReference type="RefSeq" id="XP_062794871.1">
    <property type="nucleotide sequence ID" value="XM_062938820.1"/>
</dbReference>
<sequence length="439" mass="49613">MSKSAYFRTSIPQIPDLILPDTLNLSPSAARYSLSAPTSAVLNTHSRPSIHPQRDSLRPPLRPKSASSRSSLTLTIKTSRSYPNDGSEGFTFADNDNDVDFSIPAVHNSFNAKRGDSGQEGDFHLLNEEDVYHLQTVSRLEGKGKSESGEPQYDLTGQSKSVQFDRRKEQFPQIPKTPRTPAQFIQDRLSSLPNVIPTHRHLPTPIMPVIHLMLITAHLILNAMIPYLLVQNFIQPLVLWIITVVTALLESVYLLPGIFLEVIGLFRRKPIDSAWLQTGVHLVIMVLSVAPHAATVFLLIVANQVPACPSALIYKEPGVPNFESHLRWSACEALPKVTMISMVNLVVVGCEIVVSSVAIAMDYRIQKKEDRRRSKITDELEDSEKEKRRKRRRTWWREKEQKTKKKARRRWTVGVGKLLWGIEGHIHRAKDRKAEQKAL</sequence>
<feature type="compositionally biased region" description="Polar residues" evidence="1">
    <location>
        <begin position="65"/>
        <end position="84"/>
    </location>
</feature>
<proteinExistence type="predicted"/>
<keyword evidence="2" id="KW-0472">Membrane</keyword>
<keyword evidence="2" id="KW-0812">Transmembrane</keyword>
<keyword evidence="4" id="KW-1185">Reference proteome</keyword>